<sequence>MNALITDEQRVLLLANGRESLQNPDFDPPPVVKLFTPDASATWLLTEIDPDDHDHAFGLCDLGLGAPELGWVSLQELMTVRGRLGLPVERDLHFRAEKRLSAYAQVARLAGRIVV</sequence>
<protein>
    <recommendedName>
        <fullName evidence="2">Transposon</fullName>
    </recommendedName>
</protein>
<reference evidence="1" key="1">
    <citation type="submission" date="2016-10" db="EMBL/GenBank/DDBJ databases">
        <title>Sequence of Gallionella enrichment culture.</title>
        <authorList>
            <person name="Poehlein A."/>
            <person name="Muehling M."/>
            <person name="Daniel R."/>
        </authorList>
    </citation>
    <scope>NUCLEOTIDE SEQUENCE</scope>
</reference>
<dbReference type="InterPro" id="IPR021341">
    <property type="entry name" value="DUF2958"/>
</dbReference>
<name>A0A1J5R524_9ZZZZ</name>
<proteinExistence type="predicted"/>
<accession>A0A1J5R524</accession>
<dbReference type="AlphaFoldDB" id="A0A1J5R524"/>
<evidence type="ECO:0008006" key="2">
    <source>
        <dbReference type="Google" id="ProtNLM"/>
    </source>
</evidence>
<dbReference type="Pfam" id="PF11171">
    <property type="entry name" value="DUF2958"/>
    <property type="match status" value="1"/>
</dbReference>
<gene>
    <name evidence="1" type="ORF">GALL_310310</name>
</gene>
<evidence type="ECO:0000313" key="1">
    <source>
        <dbReference type="EMBL" id="OIQ87108.1"/>
    </source>
</evidence>
<organism evidence="1">
    <name type="scientific">mine drainage metagenome</name>
    <dbReference type="NCBI Taxonomy" id="410659"/>
    <lineage>
        <taxon>unclassified sequences</taxon>
        <taxon>metagenomes</taxon>
        <taxon>ecological metagenomes</taxon>
    </lineage>
</organism>
<comment type="caution">
    <text evidence="1">The sequence shown here is derived from an EMBL/GenBank/DDBJ whole genome shotgun (WGS) entry which is preliminary data.</text>
</comment>
<dbReference type="EMBL" id="MLJW01000440">
    <property type="protein sequence ID" value="OIQ87108.1"/>
    <property type="molecule type" value="Genomic_DNA"/>
</dbReference>